<proteinExistence type="predicted"/>
<keyword evidence="2" id="KW-1185">Reference proteome</keyword>
<dbReference type="RefSeq" id="WP_267676316.1">
    <property type="nucleotide sequence ID" value="NZ_CP113088.1"/>
</dbReference>
<dbReference type="AlphaFoldDB" id="A0A9E8MUH7"/>
<organism evidence="1 2">
    <name type="scientific">Lacinutrix neustonica</name>
    <dbReference type="NCBI Taxonomy" id="2980107"/>
    <lineage>
        <taxon>Bacteria</taxon>
        <taxon>Pseudomonadati</taxon>
        <taxon>Bacteroidota</taxon>
        <taxon>Flavobacteriia</taxon>
        <taxon>Flavobacteriales</taxon>
        <taxon>Flavobacteriaceae</taxon>
        <taxon>Lacinutrix</taxon>
    </lineage>
</organism>
<dbReference type="EMBL" id="CP113088">
    <property type="protein sequence ID" value="WAC01718.1"/>
    <property type="molecule type" value="Genomic_DNA"/>
</dbReference>
<sequence length="157" mass="16466">MTPAVGYAVRAPQTFSTNTSTKTVYTARYEGVPNNGAITIPITVGTDANVGTSIGDTAVTADDDQWNLIGNPYPSAIDVMSFLNEANNSTLLDGTVYIWTHNTPPNSAYPDPFYADYGANYTSSDYASINALGSTNTAATGGAAPTQYIASVKPSLY</sequence>
<reference evidence="1" key="1">
    <citation type="submission" date="2022-11" db="EMBL/GenBank/DDBJ databases">
        <title>Lacinutrix neustonica HL-RS19T sp. nov., isolated from the surface microlayer sample of brackish Lake Shihwa.</title>
        <authorList>
            <person name="Choi J.Y."/>
            <person name="Hwang C.Y."/>
        </authorList>
    </citation>
    <scope>NUCLEOTIDE SEQUENCE</scope>
    <source>
        <strain evidence="1">HL-RS19</strain>
    </source>
</reference>
<evidence type="ECO:0000313" key="1">
    <source>
        <dbReference type="EMBL" id="WAC01718.1"/>
    </source>
</evidence>
<dbReference type="Proteomes" id="UP001164705">
    <property type="component" value="Chromosome"/>
</dbReference>
<dbReference type="KEGG" id="lnu:N7U66_17720"/>
<evidence type="ECO:0000313" key="2">
    <source>
        <dbReference type="Proteomes" id="UP001164705"/>
    </source>
</evidence>
<accession>A0A9E8MUH7</accession>
<name>A0A9E8MUH7_9FLAO</name>
<gene>
    <name evidence="1" type="ORF">N7U66_17720</name>
</gene>
<protein>
    <submittedName>
        <fullName evidence="1">Uncharacterized protein</fullName>
    </submittedName>
</protein>